<comment type="catalytic activity">
    <reaction evidence="5">
        <text>N-terminal L-alanyl-[ribosomal protein bS18] + acetyl-CoA = N-terminal N(alpha)-acetyl-L-alanyl-[ribosomal protein bS18] + CoA + H(+)</text>
        <dbReference type="Rhea" id="RHEA:43756"/>
        <dbReference type="Rhea" id="RHEA-COMP:10676"/>
        <dbReference type="Rhea" id="RHEA-COMP:10677"/>
        <dbReference type="ChEBI" id="CHEBI:15378"/>
        <dbReference type="ChEBI" id="CHEBI:57287"/>
        <dbReference type="ChEBI" id="CHEBI:57288"/>
        <dbReference type="ChEBI" id="CHEBI:64718"/>
        <dbReference type="ChEBI" id="CHEBI:83683"/>
        <dbReference type="EC" id="2.3.1.266"/>
    </reaction>
</comment>
<dbReference type="EC" id="2.3.1.266" evidence="5"/>
<evidence type="ECO:0000256" key="4">
    <source>
        <dbReference type="ARBA" id="ARBA00023315"/>
    </source>
</evidence>
<comment type="caution">
    <text evidence="7">The sequence shown here is derived from an EMBL/GenBank/DDBJ whole genome shotgun (WGS) entry which is preliminary data.</text>
</comment>
<dbReference type="InterPro" id="IPR016181">
    <property type="entry name" value="Acyl_CoA_acyltransferase"/>
</dbReference>
<accession>A0A3E2BL06</accession>
<proteinExistence type="inferred from homology"/>
<keyword evidence="2 5" id="KW-0963">Cytoplasm</keyword>
<evidence type="ECO:0000256" key="3">
    <source>
        <dbReference type="ARBA" id="ARBA00022679"/>
    </source>
</evidence>
<evidence type="ECO:0000256" key="5">
    <source>
        <dbReference type="RuleBase" id="RU363094"/>
    </source>
</evidence>
<dbReference type="CDD" id="cd04301">
    <property type="entry name" value="NAT_SF"/>
    <property type="match status" value="1"/>
</dbReference>
<evidence type="ECO:0000256" key="2">
    <source>
        <dbReference type="ARBA" id="ARBA00022490"/>
    </source>
</evidence>
<dbReference type="Pfam" id="PF00583">
    <property type="entry name" value="Acetyltransf_1"/>
    <property type="match status" value="1"/>
</dbReference>
<dbReference type="AlphaFoldDB" id="A0A3E2BL06"/>
<sequence length="148" mass="17031">MLIRRMREEDLPEVLAIENLCFPNPWSRETFLGEIQNRAISFPLVVVHREQKRIAGYVIFWQIGDEAQINNVAIHPDFQGQGLGELAMRHVLGRLKENGVHFVSLEVRVSNHRALSLYRKLGFSILGVRKDYYSRPVEDAYVMGLVLG</sequence>
<evidence type="ECO:0000256" key="1">
    <source>
        <dbReference type="ARBA" id="ARBA00005395"/>
    </source>
</evidence>
<dbReference type="NCBIfam" id="TIGR01575">
    <property type="entry name" value="rimI"/>
    <property type="match status" value="1"/>
</dbReference>
<feature type="domain" description="N-acetyltransferase" evidence="6">
    <location>
        <begin position="1"/>
        <end position="148"/>
    </location>
</feature>
<dbReference type="InterPro" id="IPR006464">
    <property type="entry name" value="AcTrfase_RimI/Ard1"/>
</dbReference>
<evidence type="ECO:0000313" key="8">
    <source>
        <dbReference type="Proteomes" id="UP000257323"/>
    </source>
</evidence>
<dbReference type="Gene3D" id="3.40.630.30">
    <property type="match status" value="1"/>
</dbReference>
<reference evidence="7 8" key="1">
    <citation type="submission" date="2018-08" db="EMBL/GenBank/DDBJ databases">
        <title>Genome analysis of the thermophilic bacterium of the candidate phylum Aminicenantes from deep subsurface aquifer revealed its physiology and ecological role.</title>
        <authorList>
            <person name="Kadnikov V.V."/>
            <person name="Mardanov A.V."/>
            <person name="Beletsky A.V."/>
            <person name="Karnachuk O.V."/>
            <person name="Ravin N.V."/>
        </authorList>
    </citation>
    <scope>NUCLEOTIDE SEQUENCE [LARGE SCALE GENOMIC DNA]</scope>
    <source>
        <strain evidence="7">BY38</strain>
    </source>
</reference>
<dbReference type="InterPro" id="IPR000182">
    <property type="entry name" value="GNAT_dom"/>
</dbReference>
<dbReference type="Proteomes" id="UP000257323">
    <property type="component" value="Unassembled WGS sequence"/>
</dbReference>
<dbReference type="InterPro" id="IPR050680">
    <property type="entry name" value="YpeA/RimI_acetyltransf"/>
</dbReference>
<comment type="subcellular location">
    <subcellularLocation>
        <location evidence="5">Cytoplasm</location>
    </subcellularLocation>
</comment>
<dbReference type="PROSITE" id="PS51186">
    <property type="entry name" value="GNAT"/>
    <property type="match status" value="1"/>
</dbReference>
<protein>
    <recommendedName>
        <fullName evidence="5">[Ribosomal protein bS18]-alanine N-acetyltransferase</fullName>
        <ecNumber evidence="5">2.3.1.266</ecNumber>
    </recommendedName>
</protein>
<dbReference type="EMBL" id="QUAH01000009">
    <property type="protein sequence ID" value="RFT15418.1"/>
    <property type="molecule type" value="Genomic_DNA"/>
</dbReference>
<evidence type="ECO:0000313" key="7">
    <source>
        <dbReference type="EMBL" id="RFT15418.1"/>
    </source>
</evidence>
<comment type="similarity">
    <text evidence="1 5">Belongs to the acetyltransferase family. RimI subfamily.</text>
</comment>
<name>A0A3E2BL06_9BACT</name>
<dbReference type="SUPFAM" id="SSF55729">
    <property type="entry name" value="Acyl-CoA N-acyltransferases (Nat)"/>
    <property type="match status" value="1"/>
</dbReference>
<dbReference type="GO" id="GO:0005737">
    <property type="term" value="C:cytoplasm"/>
    <property type="evidence" value="ECO:0007669"/>
    <property type="project" value="UniProtKB-SubCell"/>
</dbReference>
<evidence type="ECO:0000259" key="6">
    <source>
        <dbReference type="PROSITE" id="PS51186"/>
    </source>
</evidence>
<dbReference type="PANTHER" id="PTHR43420:SF44">
    <property type="entry name" value="ACETYLTRANSFERASE YPEA"/>
    <property type="match status" value="1"/>
</dbReference>
<keyword evidence="3 7" id="KW-0808">Transferase</keyword>
<comment type="function">
    <text evidence="5">Acetylates the N-terminal alanine of ribosomal protein bS18.</text>
</comment>
<keyword evidence="4" id="KW-0012">Acyltransferase</keyword>
<dbReference type="PANTHER" id="PTHR43420">
    <property type="entry name" value="ACETYLTRANSFERASE"/>
    <property type="match status" value="1"/>
</dbReference>
<gene>
    <name evidence="7" type="ORF">OP8BY_0308</name>
</gene>
<organism evidence="7 8">
    <name type="scientific">Candidatus Saccharicenans subterraneus</name>
    <dbReference type="NCBI Taxonomy" id="2508984"/>
    <lineage>
        <taxon>Bacteria</taxon>
        <taxon>Candidatus Aminicenantota</taxon>
        <taxon>Candidatus Aminicenantia</taxon>
        <taxon>Candidatus Aminicenantales</taxon>
        <taxon>Candidatus Saccharicenantaceae</taxon>
        <taxon>Candidatus Saccharicenans</taxon>
    </lineage>
</organism>
<dbReference type="GO" id="GO:0008999">
    <property type="term" value="F:protein-N-terminal-alanine acetyltransferase activity"/>
    <property type="evidence" value="ECO:0007669"/>
    <property type="project" value="UniProtKB-EC"/>
</dbReference>